<proteinExistence type="predicted"/>
<organism evidence="1">
    <name type="scientific">viral metagenome</name>
    <dbReference type="NCBI Taxonomy" id="1070528"/>
    <lineage>
        <taxon>unclassified sequences</taxon>
        <taxon>metagenomes</taxon>
        <taxon>organismal metagenomes</taxon>
    </lineage>
</organism>
<reference evidence="1" key="1">
    <citation type="journal article" date="2020" name="Nature">
        <title>Giant virus diversity and host interactions through global metagenomics.</title>
        <authorList>
            <person name="Schulz F."/>
            <person name="Roux S."/>
            <person name="Paez-Espino D."/>
            <person name="Jungbluth S."/>
            <person name="Walsh D.A."/>
            <person name="Denef V.J."/>
            <person name="McMahon K.D."/>
            <person name="Konstantinidis K.T."/>
            <person name="Eloe-Fadrosh E.A."/>
            <person name="Kyrpides N.C."/>
            <person name="Woyke T."/>
        </authorList>
    </citation>
    <scope>NUCLEOTIDE SEQUENCE</scope>
    <source>
        <strain evidence="1">GVMAG-M-3300018416-26</strain>
    </source>
</reference>
<sequence>MENTTKLFESVLNMVPEKDMVMKLQHMENKLRTLINAILPYDTSGKNIHDPSLFKDAIDRVINMWGTE</sequence>
<accession>A0A6C0BS28</accession>
<dbReference type="AlphaFoldDB" id="A0A6C0BS28"/>
<dbReference type="EMBL" id="MN739221">
    <property type="protein sequence ID" value="QHS94379.1"/>
    <property type="molecule type" value="Genomic_DNA"/>
</dbReference>
<name>A0A6C0BS28_9ZZZZ</name>
<protein>
    <submittedName>
        <fullName evidence="1">Uncharacterized protein</fullName>
    </submittedName>
</protein>
<evidence type="ECO:0000313" key="1">
    <source>
        <dbReference type="EMBL" id="QHS94379.1"/>
    </source>
</evidence>